<evidence type="ECO:0000256" key="4">
    <source>
        <dbReference type="ARBA" id="ARBA00022679"/>
    </source>
</evidence>
<dbReference type="PANTHER" id="PTHR43065">
    <property type="entry name" value="SENSOR HISTIDINE KINASE"/>
    <property type="match status" value="1"/>
</dbReference>
<dbReference type="InterPro" id="IPR036890">
    <property type="entry name" value="HATPase_C_sf"/>
</dbReference>
<feature type="domain" description="PAC" evidence="11">
    <location>
        <begin position="1"/>
        <end position="38"/>
    </location>
</feature>
<reference evidence="12 13" key="1">
    <citation type="submission" date="2021-04" db="EMBL/GenBank/DDBJ databases">
        <title>Metabacillus sp. strain KIGAM252 whole genome sequence.</title>
        <authorList>
            <person name="Seo M.-J."/>
            <person name="Cho E.-S."/>
            <person name="Hwang C.Y."/>
            <person name="Yoon D.J."/>
        </authorList>
    </citation>
    <scope>NUCLEOTIDE SEQUENCE [LARGE SCALE GENOMIC DNA]</scope>
    <source>
        <strain evidence="12 13">KIGAM252</strain>
    </source>
</reference>
<dbReference type="RefSeq" id="WP_211557852.1">
    <property type="nucleotide sequence ID" value="NZ_JAGVRK010000001.1"/>
</dbReference>
<keyword evidence="8" id="KW-0902">Two-component regulatory system</keyword>
<sequence length="632" mass="71559">MIRWSNKEIYGQNGQVQYIVCTGIDLTENKLYEKKLKESNEKFKRLVEHNPDGIVIYQNARLTYMNLEAEKILGMNCMQAGGSISDLLRPSEQILAHDALHSLINHEQDVAGPIELNLTRRDGSSISIEAKGISDWNQNETSVIVVMRDISPRKKAEREFQHTFNQMQDILSSSVEGLLGIDEQQHVIFVNQAMLSAMNINRDDIIGQSIKPFLLKYTDPASIDYLLEENRTIEVKIGEGRKNRHFELSANPMENERGQVITFYDQTDRVLLETAKNRYYDAIACGITVQNSDGTIVFANQCASEILGYESSELLNMSSLNIEWNAKDENGENLTGQEHPSMTTLLTKKEVSHFVMGVYNPIRKENRWILIDTRILYADQSQEIEYIIATFQDITEKIELDNMLKSQEKLALAGRLATAVAHEVRNPLTSVLGFLQLMETADELNKDYLRIMKKDLERIKLVTNEFLSLAKPESIETVKLELKDDILVPVIHILMQDLNDRNITFEFFEEEDGPYYVEGKQESLKQVFLNFLTNAMDAISKEGSILLTVSHSGEQVLITIEDTGIGIDSERLPFLGEPFYSLKEKGTGLGLLVCRKILEEHLGRFSIVSSPGEGTKVTIFIPASSQSDSETA</sequence>
<feature type="domain" description="Histidine kinase" evidence="9">
    <location>
        <begin position="419"/>
        <end position="625"/>
    </location>
</feature>
<protein>
    <recommendedName>
        <fullName evidence="2">histidine kinase</fullName>
        <ecNumber evidence="2">2.7.13.3</ecNumber>
    </recommendedName>
</protein>
<dbReference type="PROSITE" id="PS50109">
    <property type="entry name" value="HIS_KIN"/>
    <property type="match status" value="1"/>
</dbReference>
<evidence type="ECO:0000256" key="2">
    <source>
        <dbReference type="ARBA" id="ARBA00012438"/>
    </source>
</evidence>
<keyword evidence="5" id="KW-0547">Nucleotide-binding</keyword>
<keyword evidence="6" id="KW-0418">Kinase</keyword>
<dbReference type="SUPFAM" id="SSF47384">
    <property type="entry name" value="Homodimeric domain of signal transducing histidine kinase"/>
    <property type="match status" value="1"/>
</dbReference>
<dbReference type="PROSITE" id="PS50113">
    <property type="entry name" value="PAC"/>
    <property type="match status" value="2"/>
</dbReference>
<feature type="domain" description="PAS" evidence="10">
    <location>
        <begin position="272"/>
        <end position="320"/>
    </location>
</feature>
<evidence type="ECO:0000256" key="6">
    <source>
        <dbReference type="ARBA" id="ARBA00022777"/>
    </source>
</evidence>
<feature type="domain" description="PAS" evidence="10">
    <location>
        <begin position="163"/>
        <end position="240"/>
    </location>
</feature>
<gene>
    <name evidence="12" type="ORF">J9317_08420</name>
</gene>
<evidence type="ECO:0000256" key="3">
    <source>
        <dbReference type="ARBA" id="ARBA00022553"/>
    </source>
</evidence>
<dbReference type="CDD" id="cd00130">
    <property type="entry name" value="PAS"/>
    <property type="match status" value="3"/>
</dbReference>
<dbReference type="PROSITE" id="PS50112">
    <property type="entry name" value="PAS"/>
    <property type="match status" value="2"/>
</dbReference>
<evidence type="ECO:0000259" key="10">
    <source>
        <dbReference type="PROSITE" id="PS50112"/>
    </source>
</evidence>
<dbReference type="Gene3D" id="1.10.287.130">
    <property type="match status" value="1"/>
</dbReference>
<keyword evidence="7" id="KW-0067">ATP-binding</keyword>
<dbReference type="Proteomes" id="UP000682403">
    <property type="component" value="Unassembled WGS sequence"/>
</dbReference>
<organism evidence="12 13">
    <name type="scientific">Metabacillus flavus</name>
    <dbReference type="NCBI Taxonomy" id="2823519"/>
    <lineage>
        <taxon>Bacteria</taxon>
        <taxon>Bacillati</taxon>
        <taxon>Bacillota</taxon>
        <taxon>Bacilli</taxon>
        <taxon>Bacillales</taxon>
        <taxon>Bacillaceae</taxon>
        <taxon>Metabacillus</taxon>
    </lineage>
</organism>
<dbReference type="InterPro" id="IPR000014">
    <property type="entry name" value="PAS"/>
</dbReference>
<evidence type="ECO:0000256" key="7">
    <source>
        <dbReference type="ARBA" id="ARBA00022840"/>
    </source>
</evidence>
<dbReference type="SUPFAM" id="SSF55785">
    <property type="entry name" value="PYP-like sensor domain (PAS domain)"/>
    <property type="match status" value="3"/>
</dbReference>
<dbReference type="SMART" id="SM00086">
    <property type="entry name" value="PAC"/>
    <property type="match status" value="2"/>
</dbReference>
<dbReference type="SMART" id="SM00388">
    <property type="entry name" value="HisKA"/>
    <property type="match status" value="1"/>
</dbReference>
<dbReference type="Gene3D" id="3.30.565.10">
    <property type="entry name" value="Histidine kinase-like ATPase, C-terminal domain"/>
    <property type="match status" value="1"/>
</dbReference>
<dbReference type="InterPro" id="IPR000700">
    <property type="entry name" value="PAS-assoc_C"/>
</dbReference>
<keyword evidence="13" id="KW-1185">Reference proteome</keyword>
<dbReference type="InterPro" id="IPR003594">
    <property type="entry name" value="HATPase_dom"/>
</dbReference>
<evidence type="ECO:0000256" key="5">
    <source>
        <dbReference type="ARBA" id="ARBA00022741"/>
    </source>
</evidence>
<dbReference type="Pfam" id="PF13426">
    <property type="entry name" value="PAS_9"/>
    <property type="match status" value="3"/>
</dbReference>
<evidence type="ECO:0000259" key="9">
    <source>
        <dbReference type="PROSITE" id="PS50109"/>
    </source>
</evidence>
<comment type="catalytic activity">
    <reaction evidence="1">
        <text>ATP + protein L-histidine = ADP + protein N-phospho-L-histidine.</text>
        <dbReference type="EC" id="2.7.13.3"/>
    </reaction>
</comment>
<feature type="domain" description="PAC" evidence="11">
    <location>
        <begin position="112"/>
        <end position="162"/>
    </location>
</feature>
<evidence type="ECO:0000313" key="13">
    <source>
        <dbReference type="Proteomes" id="UP000682403"/>
    </source>
</evidence>
<accession>A0ABS5LEF2</accession>
<dbReference type="PANTHER" id="PTHR43065:SF34">
    <property type="entry name" value="SPORULATION KINASE A"/>
    <property type="match status" value="1"/>
</dbReference>
<dbReference type="SMART" id="SM00091">
    <property type="entry name" value="PAS"/>
    <property type="match status" value="3"/>
</dbReference>
<dbReference type="SMART" id="SM00387">
    <property type="entry name" value="HATPase_c"/>
    <property type="match status" value="1"/>
</dbReference>
<dbReference type="EC" id="2.7.13.3" evidence="2"/>
<dbReference type="PRINTS" id="PR00344">
    <property type="entry name" value="BCTRLSENSOR"/>
</dbReference>
<dbReference type="InterPro" id="IPR005467">
    <property type="entry name" value="His_kinase_dom"/>
</dbReference>
<dbReference type="Pfam" id="PF02518">
    <property type="entry name" value="HATPase_c"/>
    <property type="match status" value="1"/>
</dbReference>
<dbReference type="NCBIfam" id="TIGR00229">
    <property type="entry name" value="sensory_box"/>
    <property type="match status" value="2"/>
</dbReference>
<comment type="caution">
    <text evidence="12">The sequence shown here is derived from an EMBL/GenBank/DDBJ whole genome shotgun (WGS) entry which is preliminary data.</text>
</comment>
<keyword evidence="3" id="KW-0597">Phosphoprotein</keyword>
<evidence type="ECO:0000256" key="8">
    <source>
        <dbReference type="ARBA" id="ARBA00023012"/>
    </source>
</evidence>
<dbReference type="Pfam" id="PF00512">
    <property type="entry name" value="HisKA"/>
    <property type="match status" value="1"/>
</dbReference>
<dbReference type="CDD" id="cd00082">
    <property type="entry name" value="HisKA"/>
    <property type="match status" value="1"/>
</dbReference>
<name>A0ABS5LEF2_9BACI</name>
<dbReference type="InterPro" id="IPR036097">
    <property type="entry name" value="HisK_dim/P_sf"/>
</dbReference>
<keyword evidence="4" id="KW-0808">Transferase</keyword>
<dbReference type="InterPro" id="IPR001610">
    <property type="entry name" value="PAC"/>
</dbReference>
<dbReference type="SUPFAM" id="SSF55874">
    <property type="entry name" value="ATPase domain of HSP90 chaperone/DNA topoisomerase II/histidine kinase"/>
    <property type="match status" value="1"/>
</dbReference>
<dbReference type="InterPro" id="IPR003661">
    <property type="entry name" value="HisK_dim/P_dom"/>
</dbReference>
<evidence type="ECO:0000256" key="1">
    <source>
        <dbReference type="ARBA" id="ARBA00000085"/>
    </source>
</evidence>
<evidence type="ECO:0000313" key="12">
    <source>
        <dbReference type="EMBL" id="MBS2968779.1"/>
    </source>
</evidence>
<evidence type="ECO:0000259" key="11">
    <source>
        <dbReference type="PROSITE" id="PS50113"/>
    </source>
</evidence>
<proteinExistence type="predicted"/>
<dbReference type="InterPro" id="IPR035965">
    <property type="entry name" value="PAS-like_dom_sf"/>
</dbReference>
<dbReference type="Gene3D" id="3.30.450.20">
    <property type="entry name" value="PAS domain"/>
    <property type="match status" value="3"/>
</dbReference>
<dbReference type="EMBL" id="JAGVRK010000001">
    <property type="protein sequence ID" value="MBS2968779.1"/>
    <property type="molecule type" value="Genomic_DNA"/>
</dbReference>
<dbReference type="InterPro" id="IPR004358">
    <property type="entry name" value="Sig_transdc_His_kin-like_C"/>
</dbReference>